<dbReference type="Proteomes" id="UP000821866">
    <property type="component" value="Chromosome 10"/>
</dbReference>
<name>A0A9J6EQA6_RHIMP</name>
<evidence type="ECO:0008006" key="3">
    <source>
        <dbReference type="Google" id="ProtNLM"/>
    </source>
</evidence>
<reference evidence="1" key="2">
    <citation type="submission" date="2021-09" db="EMBL/GenBank/DDBJ databases">
        <authorList>
            <person name="Jia N."/>
            <person name="Wang J."/>
            <person name="Shi W."/>
            <person name="Du L."/>
            <person name="Sun Y."/>
            <person name="Zhan W."/>
            <person name="Jiang J."/>
            <person name="Wang Q."/>
            <person name="Zhang B."/>
            <person name="Ji P."/>
            <person name="Sakyi L.B."/>
            <person name="Cui X."/>
            <person name="Yuan T."/>
            <person name="Jiang B."/>
            <person name="Yang W."/>
            <person name="Lam T.T.-Y."/>
            <person name="Chang Q."/>
            <person name="Ding S."/>
            <person name="Wang X."/>
            <person name="Zhu J."/>
            <person name="Ruan X."/>
            <person name="Zhao L."/>
            <person name="Wei J."/>
            <person name="Que T."/>
            <person name="Du C."/>
            <person name="Cheng J."/>
            <person name="Dai P."/>
            <person name="Han X."/>
            <person name="Huang E."/>
            <person name="Gao Y."/>
            <person name="Liu J."/>
            <person name="Shao H."/>
            <person name="Ye R."/>
            <person name="Li L."/>
            <person name="Wei W."/>
            <person name="Wang X."/>
            <person name="Wang C."/>
            <person name="Huo Q."/>
            <person name="Li W."/>
            <person name="Guo W."/>
            <person name="Chen H."/>
            <person name="Chen S."/>
            <person name="Zhou L."/>
            <person name="Zhou L."/>
            <person name="Ni X."/>
            <person name="Tian J."/>
            <person name="Zhou Y."/>
            <person name="Sheng Y."/>
            <person name="Liu T."/>
            <person name="Pan Y."/>
            <person name="Xia L."/>
            <person name="Li J."/>
            <person name="Zhao F."/>
            <person name="Cao W."/>
        </authorList>
    </citation>
    <scope>NUCLEOTIDE SEQUENCE</scope>
    <source>
        <strain evidence="1">Rmic-2018</strain>
        <tissue evidence="1">Larvae</tissue>
    </source>
</reference>
<dbReference type="Gene3D" id="3.60.21.10">
    <property type="match status" value="1"/>
</dbReference>
<dbReference type="InterPro" id="IPR029052">
    <property type="entry name" value="Metallo-depent_PP-like"/>
</dbReference>
<proteinExistence type="predicted"/>
<dbReference type="SUPFAM" id="SSF56300">
    <property type="entry name" value="Metallo-dependent phosphatases"/>
    <property type="match status" value="1"/>
</dbReference>
<evidence type="ECO:0000313" key="2">
    <source>
        <dbReference type="Proteomes" id="UP000821866"/>
    </source>
</evidence>
<protein>
    <recommendedName>
        <fullName evidence="3">Calcineurin-like phosphoesterase domain-containing protein</fullName>
    </recommendedName>
</protein>
<evidence type="ECO:0000313" key="1">
    <source>
        <dbReference type="EMBL" id="KAH8036561.1"/>
    </source>
</evidence>
<dbReference type="AlphaFoldDB" id="A0A9J6EQA6"/>
<keyword evidence="2" id="KW-1185">Reference proteome</keyword>
<dbReference type="EMBL" id="JABSTU010000002">
    <property type="protein sequence ID" value="KAH8036561.1"/>
    <property type="molecule type" value="Genomic_DNA"/>
</dbReference>
<reference evidence="1" key="1">
    <citation type="journal article" date="2020" name="Cell">
        <title>Large-Scale Comparative Analyses of Tick Genomes Elucidate Their Genetic Diversity and Vector Capacities.</title>
        <authorList>
            <consortium name="Tick Genome and Microbiome Consortium (TIGMIC)"/>
            <person name="Jia N."/>
            <person name="Wang J."/>
            <person name="Shi W."/>
            <person name="Du L."/>
            <person name="Sun Y."/>
            <person name="Zhan W."/>
            <person name="Jiang J.F."/>
            <person name="Wang Q."/>
            <person name="Zhang B."/>
            <person name="Ji P."/>
            <person name="Bell-Sakyi L."/>
            <person name="Cui X.M."/>
            <person name="Yuan T.T."/>
            <person name="Jiang B.G."/>
            <person name="Yang W.F."/>
            <person name="Lam T.T."/>
            <person name="Chang Q.C."/>
            <person name="Ding S.J."/>
            <person name="Wang X.J."/>
            <person name="Zhu J.G."/>
            <person name="Ruan X.D."/>
            <person name="Zhao L."/>
            <person name="Wei J.T."/>
            <person name="Ye R.Z."/>
            <person name="Que T.C."/>
            <person name="Du C.H."/>
            <person name="Zhou Y.H."/>
            <person name="Cheng J.X."/>
            <person name="Dai P.F."/>
            <person name="Guo W.B."/>
            <person name="Han X.H."/>
            <person name="Huang E.J."/>
            <person name="Li L.F."/>
            <person name="Wei W."/>
            <person name="Gao Y.C."/>
            <person name="Liu J.Z."/>
            <person name="Shao H.Z."/>
            <person name="Wang X."/>
            <person name="Wang C.C."/>
            <person name="Yang T.C."/>
            <person name="Huo Q.B."/>
            <person name="Li W."/>
            <person name="Chen H.Y."/>
            <person name="Chen S.E."/>
            <person name="Zhou L.G."/>
            <person name="Ni X.B."/>
            <person name="Tian J.H."/>
            <person name="Sheng Y."/>
            <person name="Liu T."/>
            <person name="Pan Y.S."/>
            <person name="Xia L.Y."/>
            <person name="Li J."/>
            <person name="Zhao F."/>
            <person name="Cao W.C."/>
        </authorList>
    </citation>
    <scope>NUCLEOTIDE SEQUENCE</scope>
    <source>
        <strain evidence="1">Rmic-2018</strain>
    </source>
</reference>
<comment type="caution">
    <text evidence="1">The sequence shown here is derived from an EMBL/GenBank/DDBJ whole genome shotgun (WGS) entry which is preliminary data.</text>
</comment>
<sequence length="223" mass="25588">MAVCWYKWNAPVAWHQAFCLCRLFHHFRGLAWQVERAYAHWSRMPGVSLVLQLGDLIDFHNAGCGRGLDRVLATLANDGSLPTYHTLGNHELYNCTRRDLVRRYVCPRLLPNWTPPATDDPVFYYSMDLLAAIYILALAWEHVKATTVHRCFHHAGFQVQEAVPDEESPADADIEAVFSEVMPSAPFTLQDYESIDENFRTCRKKTVEEMIAEVQDEDQLSSE</sequence>
<accession>A0A9J6EQA6</accession>
<organism evidence="1 2">
    <name type="scientific">Rhipicephalus microplus</name>
    <name type="common">Cattle tick</name>
    <name type="synonym">Boophilus microplus</name>
    <dbReference type="NCBI Taxonomy" id="6941"/>
    <lineage>
        <taxon>Eukaryota</taxon>
        <taxon>Metazoa</taxon>
        <taxon>Ecdysozoa</taxon>
        <taxon>Arthropoda</taxon>
        <taxon>Chelicerata</taxon>
        <taxon>Arachnida</taxon>
        <taxon>Acari</taxon>
        <taxon>Parasitiformes</taxon>
        <taxon>Ixodida</taxon>
        <taxon>Ixodoidea</taxon>
        <taxon>Ixodidae</taxon>
        <taxon>Rhipicephalinae</taxon>
        <taxon>Rhipicephalus</taxon>
        <taxon>Boophilus</taxon>
    </lineage>
</organism>
<dbReference type="VEuPathDB" id="VectorBase:LOC119179522"/>
<gene>
    <name evidence="1" type="ORF">HPB51_001595</name>
</gene>